<dbReference type="OMA" id="AMEIFAW"/>
<feature type="compositionally biased region" description="Basic residues" evidence="1">
    <location>
        <begin position="128"/>
        <end position="142"/>
    </location>
</feature>
<dbReference type="AlphaFoldDB" id="M8AGV8"/>
<sequence>MSKKLERPAEKDSTTVVAPISVGPMSPAVVGVDEVVRVDDGNTGDGLVLDEDKGGGRAAATATGGCTGCPLWASSRRSLASLATRRVEHVAGELVGPHTSRLYTTQEAATSPMPCRYAKQQQDASGQRHGRNTERRKRQLPHSISRRRALRELWSLDSSVCSCLDASGDRADRADALLATAMEIFAWVKRVASAGAACGRCR</sequence>
<feature type="region of interest" description="Disordered" evidence="1">
    <location>
        <begin position="109"/>
        <end position="142"/>
    </location>
</feature>
<accession>M8AGV8</accession>
<protein>
    <submittedName>
        <fullName evidence="2">Uncharacterized protein</fullName>
    </submittedName>
</protein>
<name>M8AGV8_TRIUA</name>
<evidence type="ECO:0000256" key="1">
    <source>
        <dbReference type="SAM" id="MobiDB-lite"/>
    </source>
</evidence>
<proteinExistence type="predicted"/>
<dbReference type="EMBL" id="KD115156">
    <property type="protein sequence ID" value="EMS59949.1"/>
    <property type="molecule type" value="Genomic_DNA"/>
</dbReference>
<gene>
    <name evidence="2" type="ORF">TRIUR3_27239</name>
</gene>
<reference evidence="2" key="1">
    <citation type="journal article" date="2013" name="Nature">
        <title>Draft genome of the wheat A-genome progenitor Triticum urartu.</title>
        <authorList>
            <person name="Ling H.Q."/>
            <person name="Zhao S."/>
            <person name="Liu D."/>
            <person name="Wang J."/>
            <person name="Sun H."/>
            <person name="Zhang C."/>
            <person name="Fan H."/>
            <person name="Li D."/>
            <person name="Dong L."/>
            <person name="Tao Y."/>
            <person name="Gao C."/>
            <person name="Wu H."/>
            <person name="Li Y."/>
            <person name="Cui Y."/>
            <person name="Guo X."/>
            <person name="Zheng S."/>
            <person name="Wang B."/>
            <person name="Yu K."/>
            <person name="Liang Q."/>
            <person name="Yang W."/>
            <person name="Lou X."/>
            <person name="Chen J."/>
            <person name="Feng M."/>
            <person name="Jian J."/>
            <person name="Zhang X."/>
            <person name="Luo G."/>
            <person name="Jiang Y."/>
            <person name="Liu J."/>
            <person name="Wang Z."/>
            <person name="Sha Y."/>
            <person name="Zhang B."/>
            <person name="Wu H."/>
            <person name="Tang D."/>
            <person name="Shen Q."/>
            <person name="Xue P."/>
            <person name="Zou S."/>
            <person name="Wang X."/>
            <person name="Liu X."/>
            <person name="Wang F."/>
            <person name="Yang Y."/>
            <person name="An X."/>
            <person name="Dong Z."/>
            <person name="Zhang K."/>
            <person name="Zhang X."/>
            <person name="Luo M.C."/>
            <person name="Dvorak J."/>
            <person name="Tong Y."/>
            <person name="Wang J."/>
            <person name="Yang H."/>
            <person name="Li Z."/>
            <person name="Wang D."/>
            <person name="Zhang A."/>
            <person name="Wang J."/>
        </authorList>
    </citation>
    <scope>NUCLEOTIDE SEQUENCE</scope>
</reference>
<evidence type="ECO:0000313" key="2">
    <source>
        <dbReference type="EMBL" id="EMS59949.1"/>
    </source>
</evidence>
<organism evidence="2">
    <name type="scientific">Triticum urartu</name>
    <name type="common">Red wild einkorn</name>
    <name type="synonym">Crithodium urartu</name>
    <dbReference type="NCBI Taxonomy" id="4572"/>
    <lineage>
        <taxon>Eukaryota</taxon>
        <taxon>Viridiplantae</taxon>
        <taxon>Streptophyta</taxon>
        <taxon>Embryophyta</taxon>
        <taxon>Tracheophyta</taxon>
        <taxon>Spermatophyta</taxon>
        <taxon>Magnoliopsida</taxon>
        <taxon>Liliopsida</taxon>
        <taxon>Poales</taxon>
        <taxon>Poaceae</taxon>
        <taxon>BOP clade</taxon>
        <taxon>Pooideae</taxon>
        <taxon>Triticodae</taxon>
        <taxon>Triticeae</taxon>
        <taxon>Triticinae</taxon>
        <taxon>Triticum</taxon>
    </lineage>
</organism>